<evidence type="ECO:0000313" key="2">
    <source>
        <dbReference type="EMBL" id="OAX77725.1"/>
    </source>
</evidence>
<feature type="compositionally biased region" description="Low complexity" evidence="1">
    <location>
        <begin position="11"/>
        <end position="28"/>
    </location>
</feature>
<comment type="caution">
    <text evidence="2">The sequence shown here is derived from an EMBL/GenBank/DDBJ whole genome shotgun (WGS) entry which is preliminary data.</text>
</comment>
<feature type="compositionally biased region" description="Polar residues" evidence="1">
    <location>
        <begin position="1"/>
        <end position="10"/>
    </location>
</feature>
<evidence type="ECO:0000256" key="1">
    <source>
        <dbReference type="SAM" id="MobiDB-lite"/>
    </source>
</evidence>
<gene>
    <name evidence="2" type="ORF">ACJ72_07972</name>
</gene>
<dbReference type="AlphaFoldDB" id="A0A1B7NLQ8"/>
<feature type="region of interest" description="Disordered" evidence="1">
    <location>
        <begin position="1"/>
        <end position="36"/>
    </location>
</feature>
<dbReference type="EMBL" id="LGUA01002131">
    <property type="protein sequence ID" value="OAX77725.1"/>
    <property type="molecule type" value="Genomic_DNA"/>
</dbReference>
<dbReference type="STRING" id="1658172.A0A1B7NLQ8"/>
<name>A0A1B7NLQ8_9EURO</name>
<accession>A0A1B7NLQ8</accession>
<protein>
    <submittedName>
        <fullName evidence="2">Uncharacterized protein</fullName>
    </submittedName>
</protein>
<reference evidence="2 3" key="1">
    <citation type="submission" date="2015-07" db="EMBL/GenBank/DDBJ databases">
        <title>Emmonsia species relationships and genome sequence.</title>
        <authorList>
            <person name="Cuomo C.A."/>
            <person name="Schwartz I.S."/>
            <person name="Kenyon C."/>
            <person name="de Hoog G.S."/>
            <person name="Govender N.P."/>
            <person name="Botha A."/>
            <person name="Moreno L."/>
            <person name="de Vries M."/>
            <person name="Munoz J.F."/>
            <person name="Stielow J.B."/>
        </authorList>
    </citation>
    <scope>NUCLEOTIDE SEQUENCE [LARGE SCALE GENOMIC DNA]</scope>
    <source>
        <strain evidence="2 3">CBS 136260</strain>
    </source>
</reference>
<dbReference type="OrthoDB" id="436519at2759"/>
<keyword evidence="3" id="KW-1185">Reference proteome</keyword>
<dbReference type="Proteomes" id="UP000091918">
    <property type="component" value="Unassembled WGS sequence"/>
</dbReference>
<proteinExistence type="predicted"/>
<organism evidence="2 3">
    <name type="scientific">Emergomyces africanus</name>
    <dbReference type="NCBI Taxonomy" id="1955775"/>
    <lineage>
        <taxon>Eukaryota</taxon>
        <taxon>Fungi</taxon>
        <taxon>Dikarya</taxon>
        <taxon>Ascomycota</taxon>
        <taxon>Pezizomycotina</taxon>
        <taxon>Eurotiomycetes</taxon>
        <taxon>Eurotiomycetidae</taxon>
        <taxon>Onygenales</taxon>
        <taxon>Ajellomycetaceae</taxon>
        <taxon>Emergomyces</taxon>
    </lineage>
</organism>
<evidence type="ECO:0000313" key="3">
    <source>
        <dbReference type="Proteomes" id="UP000091918"/>
    </source>
</evidence>
<sequence>MTLNIFISQLTPPASSSSYASTSKSASTGGEGGLTRQTQAQLMQLTNLARASDMEATRLLQLGLAPFKGDKESVEKLRRGMKHGLMLGSVRDAPEVEEAVKMVLERRARG</sequence>